<name>A0A9N8PKC3_9PEZI</name>
<proteinExistence type="predicted"/>
<accession>A0A9N8PKC3</accession>
<protein>
    <submittedName>
        <fullName evidence="1">Uncharacterized protein</fullName>
    </submittedName>
</protein>
<sequence>MVNPYASTVSANSNFDVQHAMVNPYSSAAPAENYLAVQQAMAQQAQGYEQQTHSSAGQVFMPGYYAPNSTMDAAPDLLAPGDHNQLVVFDPNTHAHSNDEYLALQRGYDQLQQFYSPAGQPTMPYSYGFTGPMGVAAFPPTHGPPDQLAAVSLHQAPVESANKIKNAGKLPQHKPGKECPEQNEKCHWHHTAWCHSNPKTCPLARKYF</sequence>
<evidence type="ECO:0000313" key="1">
    <source>
        <dbReference type="EMBL" id="CAD0099403.1"/>
    </source>
</evidence>
<organism evidence="1 2">
    <name type="scientific">Aureobasidium mustum</name>
    <dbReference type="NCBI Taxonomy" id="2773714"/>
    <lineage>
        <taxon>Eukaryota</taxon>
        <taxon>Fungi</taxon>
        <taxon>Dikarya</taxon>
        <taxon>Ascomycota</taxon>
        <taxon>Pezizomycotina</taxon>
        <taxon>Dothideomycetes</taxon>
        <taxon>Dothideomycetidae</taxon>
        <taxon>Dothideales</taxon>
        <taxon>Saccotheciaceae</taxon>
        <taxon>Aureobasidium</taxon>
    </lineage>
</organism>
<reference evidence="1" key="1">
    <citation type="submission" date="2020-06" db="EMBL/GenBank/DDBJ databases">
        <authorList>
            <person name="Onetto C."/>
        </authorList>
    </citation>
    <scope>NUCLEOTIDE SEQUENCE</scope>
</reference>
<dbReference type="Proteomes" id="UP000714618">
    <property type="component" value="Unassembled WGS sequence"/>
</dbReference>
<comment type="caution">
    <text evidence="1">The sequence shown here is derived from an EMBL/GenBank/DDBJ whole genome shotgun (WGS) entry which is preliminary data.</text>
</comment>
<gene>
    <name evidence="1" type="ORF">AWRI4233_LOCUS8227</name>
</gene>
<dbReference type="EMBL" id="CAIJEO010000010">
    <property type="protein sequence ID" value="CAD0099403.1"/>
    <property type="molecule type" value="Genomic_DNA"/>
</dbReference>
<evidence type="ECO:0000313" key="2">
    <source>
        <dbReference type="Proteomes" id="UP000714618"/>
    </source>
</evidence>
<keyword evidence="2" id="KW-1185">Reference proteome</keyword>
<dbReference type="AlphaFoldDB" id="A0A9N8PKC3"/>